<dbReference type="EMBL" id="AP027142">
    <property type="protein sequence ID" value="BDV33600.1"/>
    <property type="molecule type" value="Genomic_DNA"/>
</dbReference>
<organism evidence="2 3">
    <name type="scientific">Methylocystis iwaonis</name>
    <dbReference type="NCBI Taxonomy" id="2885079"/>
    <lineage>
        <taxon>Bacteria</taxon>
        <taxon>Pseudomonadati</taxon>
        <taxon>Pseudomonadota</taxon>
        <taxon>Alphaproteobacteria</taxon>
        <taxon>Hyphomicrobiales</taxon>
        <taxon>Methylocystaceae</taxon>
        <taxon>Methylocystis</taxon>
    </lineage>
</organism>
<name>A0ABN6VD64_9HYPH</name>
<evidence type="ECO:0000256" key="1">
    <source>
        <dbReference type="SAM" id="SignalP"/>
    </source>
</evidence>
<protein>
    <submittedName>
        <fullName evidence="2">Uncharacterized protein</fullName>
    </submittedName>
</protein>
<evidence type="ECO:0000313" key="3">
    <source>
        <dbReference type="Proteomes" id="UP001317629"/>
    </source>
</evidence>
<dbReference type="Proteomes" id="UP001317629">
    <property type="component" value="Chromosome"/>
</dbReference>
<gene>
    <name evidence="2" type="ORF">SS37A_11290</name>
</gene>
<accession>A0ABN6VD64</accession>
<dbReference type="RefSeq" id="WP_281931094.1">
    <property type="nucleotide sequence ID" value="NZ_AP027142.1"/>
</dbReference>
<reference evidence="2 3" key="1">
    <citation type="journal article" date="2023" name="Int. J. Syst. Evol. Microbiol.">
        <title>Methylocystis iwaonis sp. nov., a type II methane-oxidizing bacterium from surface soil of a rice paddy field in Japan, and emended description of the genus Methylocystis (ex Whittenbury et al. 1970) Bowman et al. 1993.</title>
        <authorList>
            <person name="Kaise H."/>
            <person name="Sawadogo J.B."/>
            <person name="Alam M.S."/>
            <person name="Ueno C."/>
            <person name="Dianou D."/>
            <person name="Shinjo R."/>
            <person name="Asakawa S."/>
        </authorList>
    </citation>
    <scope>NUCLEOTIDE SEQUENCE [LARGE SCALE GENOMIC DNA]</scope>
    <source>
        <strain evidence="2 3">SS37A-Re</strain>
    </source>
</reference>
<keyword evidence="1" id="KW-0732">Signal</keyword>
<evidence type="ECO:0000313" key="2">
    <source>
        <dbReference type="EMBL" id="BDV33600.1"/>
    </source>
</evidence>
<proteinExistence type="predicted"/>
<feature type="signal peptide" evidence="1">
    <location>
        <begin position="1"/>
        <end position="20"/>
    </location>
</feature>
<keyword evidence="3" id="KW-1185">Reference proteome</keyword>
<feature type="chain" id="PRO_5045516619" evidence="1">
    <location>
        <begin position="21"/>
        <end position="296"/>
    </location>
</feature>
<sequence>MKLAYFAAPALLIGLAAAVAGTPEEDYVAARDAATAKIKKIEAKNPDADISKINKSALAALEKRLQAIIGPVAIKPYPETGRMEYDSLSEGELGANGLDGLRFGKDGDGPQLVVTTDGLLETWLKRPRDWGTKKGKRPSIDEALANAEFYTFAVGQDAALTKTADIPIAKPEGATFAVALLGGWAQDDGPNPIQDIVLAVRREGKVYIASERATAYKPIPACDASLKAAEAKADVIFKKYQASGAKDEKIFNDYTQTREKGDADFRACYRQRAPNEAFFPALVKEAQEIADRFGGK</sequence>